<dbReference type="InterPro" id="IPR007029">
    <property type="entry name" value="YHS_dom"/>
</dbReference>
<reference evidence="2 3" key="2">
    <citation type="journal article" date="2008" name="BMC Genomics">
        <title>Comparative genomics-based investigation of resequencing targets in Vibrio fischeri: focus on point miscalls and artefactual expansions.</title>
        <authorList>
            <person name="Mandel M.J."/>
            <person name="Stabb E.V."/>
            <person name="Ruby E.G."/>
        </authorList>
    </citation>
    <scope>NUCLEOTIDE SEQUENCE [LARGE SCALE GENOMIC DNA]</scope>
    <source>
        <strain evidence="3">ATCC 700601 / ES114</strain>
    </source>
</reference>
<organism evidence="2 3">
    <name type="scientific">Aliivibrio fischeri (strain ATCC 700601 / ES114)</name>
    <name type="common">Vibrio fischeri</name>
    <dbReference type="NCBI Taxonomy" id="312309"/>
    <lineage>
        <taxon>Bacteria</taxon>
        <taxon>Pseudomonadati</taxon>
        <taxon>Pseudomonadota</taxon>
        <taxon>Gammaproteobacteria</taxon>
        <taxon>Vibrionales</taxon>
        <taxon>Vibrionaceae</taxon>
        <taxon>Aliivibrio</taxon>
    </lineage>
</organism>
<dbReference type="NCBIfam" id="NF041384">
    <property type="entry name" value="YHS_seleno_dom"/>
    <property type="match status" value="1"/>
</dbReference>
<gene>
    <name evidence="2" type="ordered locus">VF_A0625</name>
</gene>
<dbReference type="EMBL" id="CP000021">
    <property type="protein sequence ID" value="AAW87695.1"/>
    <property type="molecule type" value="Genomic_DNA"/>
</dbReference>
<dbReference type="eggNOG" id="COG3350">
    <property type="taxonomic scope" value="Bacteria"/>
</dbReference>
<dbReference type="RefSeq" id="WP_011263462.1">
    <property type="nucleotide sequence ID" value="NC_006841.2"/>
</dbReference>
<protein>
    <recommendedName>
        <fullName evidence="1">YHS domain-containing protein</fullName>
    </recommendedName>
</protein>
<dbReference type="EnsemblBacteria" id="AAW87695">
    <property type="protein sequence ID" value="AAW87695"/>
    <property type="gene ID" value="VF_A0625"/>
</dbReference>
<dbReference type="Pfam" id="PF04945">
    <property type="entry name" value="YHS"/>
    <property type="match status" value="1"/>
</dbReference>
<accession>Q5DZV1</accession>
<name>Q5DZV1_ALIF1</name>
<reference evidence="2 3" key="1">
    <citation type="journal article" date="2005" name="Proc. Natl. Acad. Sci. U.S.A.">
        <title>Complete genome sequence of Vibrio fischeri: a symbiotic bacterium with pathogenic congeners.</title>
        <authorList>
            <person name="Ruby E.G."/>
            <person name="Urbanowski M."/>
            <person name="Campbell J."/>
            <person name="Dunn A."/>
            <person name="Faini M."/>
            <person name="Gunsalus R."/>
            <person name="Lostroh P."/>
            <person name="Lupp C."/>
            <person name="McCann J."/>
            <person name="Millikan D."/>
            <person name="Schaefer A."/>
            <person name="Stabb E."/>
            <person name="Stevens A."/>
            <person name="Visick K."/>
            <person name="Whistler C."/>
            <person name="Greenberg E.P."/>
        </authorList>
    </citation>
    <scope>NUCLEOTIDE SEQUENCE [LARGE SCALE GENOMIC DNA]</scope>
    <source>
        <strain evidence="3">ATCC 700601 / ES114</strain>
    </source>
</reference>
<feature type="domain" description="YHS" evidence="1">
    <location>
        <begin position="43"/>
        <end position="88"/>
    </location>
</feature>
<sequence>MSHYTKLIFTFFLWLGLLTPAFSVEPVNSDFFGKAIKGYDPVAYFTESQAIKGNKNITYKWNGSKWYFCSQNNLKLFVSNPTIYAPQYGGYCAWAVSEGYTAKIDPNAWDIFEGKLYLNYSKSVQKTWRKDIKGNVVKADVNWPKLLME</sequence>
<dbReference type="HOGENOM" id="CLU_087914_2_0_6"/>
<proteinExistence type="predicted"/>
<dbReference type="Proteomes" id="UP000000537">
    <property type="component" value="Chromosome II"/>
</dbReference>
<evidence type="ECO:0000313" key="3">
    <source>
        <dbReference type="Proteomes" id="UP000000537"/>
    </source>
</evidence>
<dbReference type="OrthoDB" id="344729at2"/>
<dbReference type="AlphaFoldDB" id="Q5DZV1"/>
<dbReference type="STRING" id="312309.VF_A0625"/>
<evidence type="ECO:0000313" key="2">
    <source>
        <dbReference type="EMBL" id="AAW87695.1"/>
    </source>
</evidence>
<dbReference type="KEGG" id="vfi:VF_A0625"/>
<keyword evidence="3" id="KW-1185">Reference proteome</keyword>
<dbReference type="PATRIC" id="fig|312309.11.peg.3230"/>
<dbReference type="GeneID" id="54165948"/>
<evidence type="ECO:0000259" key="1">
    <source>
        <dbReference type="Pfam" id="PF04945"/>
    </source>
</evidence>